<dbReference type="Pfam" id="PF00874">
    <property type="entry name" value="PRD"/>
    <property type="match status" value="2"/>
</dbReference>
<gene>
    <name evidence="3" type="primary">csiE</name>
    <name evidence="3" type="ORF">H9644_15485</name>
</gene>
<evidence type="ECO:0000256" key="1">
    <source>
        <dbReference type="ARBA" id="ARBA00022737"/>
    </source>
</evidence>
<accession>A0ABR8TF63</accession>
<protein>
    <submittedName>
        <fullName evidence="3">Stationary phase inducible protein CsiE</fullName>
    </submittedName>
</protein>
<evidence type="ECO:0000259" key="2">
    <source>
        <dbReference type="PROSITE" id="PS51372"/>
    </source>
</evidence>
<dbReference type="Proteomes" id="UP000605603">
    <property type="component" value="Unassembled WGS sequence"/>
</dbReference>
<comment type="caution">
    <text evidence="3">The sequence shown here is derived from an EMBL/GenBank/DDBJ whole genome shotgun (WGS) entry which is preliminary data.</text>
</comment>
<dbReference type="PROSITE" id="PS51372">
    <property type="entry name" value="PRD_2"/>
    <property type="match status" value="1"/>
</dbReference>
<dbReference type="Gene3D" id="1.10.1790.10">
    <property type="entry name" value="PRD domain"/>
    <property type="match status" value="1"/>
</dbReference>
<feature type="domain" description="PRD" evidence="2">
    <location>
        <begin position="229"/>
        <end position="336"/>
    </location>
</feature>
<dbReference type="InterPro" id="IPR011608">
    <property type="entry name" value="PRD"/>
</dbReference>
<sequence>MIPTLAPPSVLSAPQRRCQVLLTLFQPGLSATAATFSELNGVDDEIVGRDISETGREIQRYHQLIITTGYDGSYRIEGTILNKRLCLFHWLRRAFRLCPSFISNHFTPALKRELKRRGIARNFYDDTNLLALVNLCSRRLQKRFDARDIHFLCLYLQYCLLQHHAGISPLFNPLQRHWLESCIEFQVAQEIGRHWQRRARQPVPPDEPLFMALLFSMLRVPDPLRDTHQRGKQLRLSINRLVQHFRQLSNVRFYDEQGLCYQLYTHLAQALNRCLFSIGIDNTLPEEFRRLYPRLVHTTREALVGFENEYNVSLSDEESCLVAVIFGAWLMPANEIHEKQIILLTGNDSEREANIELQLRELTILPLNIKHMSVKTFLQIGAPRNAALIIAPYTIPLPLFSPPLIYTDLTLTAHQQEQIRKILESA</sequence>
<reference evidence="3 4" key="1">
    <citation type="submission" date="2020-08" db="EMBL/GenBank/DDBJ databases">
        <title>A Genomic Blueprint of the Chicken Gut Microbiome.</title>
        <authorList>
            <person name="Gilroy R."/>
            <person name="Ravi A."/>
            <person name="Getino M."/>
            <person name="Pursley I."/>
            <person name="Horton D.L."/>
            <person name="Alikhan N.-F."/>
            <person name="Baker D."/>
            <person name="Gharbi K."/>
            <person name="Hall N."/>
            <person name="Watson M."/>
            <person name="Adriaenssens E.M."/>
            <person name="Foster-Nyarko E."/>
            <person name="Jarju S."/>
            <person name="Secka A."/>
            <person name="Antonio M."/>
            <person name="Oren A."/>
            <person name="Chaudhuri R."/>
            <person name="La Ragione R.M."/>
            <person name="Hildebrand F."/>
            <person name="Pallen M.J."/>
        </authorList>
    </citation>
    <scope>NUCLEOTIDE SEQUENCE [LARGE SCALE GENOMIC DNA]</scope>
    <source>
        <strain evidence="3 4">Sa2BVA5</strain>
    </source>
</reference>
<dbReference type="InterPro" id="IPR036634">
    <property type="entry name" value="PRD_sf"/>
</dbReference>
<dbReference type="NCBIfam" id="NF008597">
    <property type="entry name" value="PRK11564.1"/>
    <property type="match status" value="1"/>
</dbReference>
<name>A0ABR8TF63_9ESCH</name>
<dbReference type="PANTHER" id="PTHR30185">
    <property type="entry name" value="CRYPTIC BETA-GLUCOSIDE BGL OPERON ANTITERMINATOR"/>
    <property type="match status" value="1"/>
</dbReference>
<proteinExistence type="predicted"/>
<evidence type="ECO:0000313" key="4">
    <source>
        <dbReference type="Proteomes" id="UP000605603"/>
    </source>
</evidence>
<dbReference type="SUPFAM" id="SSF63520">
    <property type="entry name" value="PTS-regulatory domain, PRD"/>
    <property type="match status" value="1"/>
</dbReference>
<keyword evidence="1" id="KW-0677">Repeat</keyword>
<dbReference type="InterPro" id="IPR050661">
    <property type="entry name" value="BglG_antiterminators"/>
</dbReference>
<dbReference type="PANTHER" id="PTHR30185:SF14">
    <property type="entry name" value="STATIONARY PHASE-INDUCIBLE PROTEIN CSIE-RELATED"/>
    <property type="match status" value="1"/>
</dbReference>
<evidence type="ECO:0000313" key="3">
    <source>
        <dbReference type="EMBL" id="MBD7974423.1"/>
    </source>
</evidence>
<keyword evidence="4" id="KW-1185">Reference proteome</keyword>
<dbReference type="RefSeq" id="WP_191775254.1">
    <property type="nucleotide sequence ID" value="NZ_JACSQI010000010.1"/>
</dbReference>
<dbReference type="EMBL" id="JACSQI010000010">
    <property type="protein sequence ID" value="MBD7974423.1"/>
    <property type="molecule type" value="Genomic_DNA"/>
</dbReference>
<organism evidence="3 4">
    <name type="scientific">Escherichia whittamii</name>
    <dbReference type="NCBI Taxonomy" id="2762229"/>
    <lineage>
        <taxon>Bacteria</taxon>
        <taxon>Pseudomonadati</taxon>
        <taxon>Pseudomonadota</taxon>
        <taxon>Gammaproteobacteria</taxon>
        <taxon>Enterobacterales</taxon>
        <taxon>Enterobacteriaceae</taxon>
        <taxon>Escherichia</taxon>
    </lineage>
</organism>